<organism evidence="2 3">
    <name type="scientific">Latimeria chalumnae</name>
    <name type="common">Coelacanth</name>
    <dbReference type="NCBI Taxonomy" id="7897"/>
    <lineage>
        <taxon>Eukaryota</taxon>
        <taxon>Metazoa</taxon>
        <taxon>Chordata</taxon>
        <taxon>Craniata</taxon>
        <taxon>Vertebrata</taxon>
        <taxon>Euteleostomi</taxon>
        <taxon>Coelacanthiformes</taxon>
        <taxon>Coelacanthidae</taxon>
        <taxon>Latimeria</taxon>
    </lineage>
</organism>
<protein>
    <recommendedName>
        <fullName evidence="4">L1 transposable element RRM domain-containing protein</fullName>
    </recommendedName>
</protein>
<sequence length="233" mass="26724">NMRLGFATIQTGLADLHSEVSSINEKLDNISLRLNASERRIGDIKNRVDHIENMISENATTSNRARHSNLRLVRLQEGIEGKDPVSFMEKLLVEVLREETFPGRVEIERTHRALRPRPKEGERPHIIIFKLLRFPDKVRILRRARELGQLTFKNQKIFFFPDVSAELQAKGREFTEARRLCHSLHLPFSLLHPAKLRVSLQDGPKFFTDPEEAIGFLKQLPDPPPATGQTVEG</sequence>
<feature type="coiled-coil region" evidence="1">
    <location>
        <begin position="20"/>
        <end position="54"/>
    </location>
</feature>
<dbReference type="InterPro" id="IPR004244">
    <property type="entry name" value="Transposase_22"/>
</dbReference>
<dbReference type="STRING" id="7897.ENSLACP00000012609"/>
<keyword evidence="3" id="KW-1185">Reference proteome</keyword>
<dbReference type="Gene3D" id="3.30.70.1820">
    <property type="entry name" value="L1 transposable element, RRM domain"/>
    <property type="match status" value="1"/>
</dbReference>
<evidence type="ECO:0000256" key="1">
    <source>
        <dbReference type="SAM" id="Coils"/>
    </source>
</evidence>
<dbReference type="Ensembl" id="ENSLACT00000012703.1">
    <property type="protein sequence ID" value="ENSLACP00000012609.1"/>
    <property type="gene ID" value="ENSLACG00000011108.1"/>
</dbReference>
<evidence type="ECO:0000313" key="3">
    <source>
        <dbReference type="Proteomes" id="UP000008672"/>
    </source>
</evidence>
<dbReference type="EMBL" id="AFYH01166637">
    <property type="status" value="NOT_ANNOTATED_CDS"/>
    <property type="molecule type" value="Genomic_DNA"/>
</dbReference>
<keyword evidence="1" id="KW-0175">Coiled coil</keyword>
<name>H3ASI8_LATCH</name>
<dbReference type="Gene3D" id="1.20.5.1070">
    <property type="entry name" value="Head and neck region of the ectodomain of NDV fusion glycoprotein"/>
    <property type="match status" value="1"/>
</dbReference>
<reference evidence="2" key="2">
    <citation type="submission" date="2025-08" db="UniProtKB">
        <authorList>
            <consortium name="Ensembl"/>
        </authorList>
    </citation>
    <scope>IDENTIFICATION</scope>
</reference>
<reference evidence="2" key="3">
    <citation type="submission" date="2025-09" db="UniProtKB">
        <authorList>
            <consortium name="Ensembl"/>
        </authorList>
    </citation>
    <scope>IDENTIFICATION</scope>
</reference>
<dbReference type="HOGENOM" id="CLU_062834_2_2_1"/>
<evidence type="ECO:0008006" key="4">
    <source>
        <dbReference type="Google" id="ProtNLM"/>
    </source>
</evidence>
<dbReference type="Bgee" id="ENSLACG00000011108">
    <property type="expression patterns" value="Expressed in pectoral fin"/>
</dbReference>
<dbReference type="Proteomes" id="UP000008672">
    <property type="component" value="Unassembled WGS sequence"/>
</dbReference>
<proteinExistence type="predicted"/>
<dbReference type="InParanoid" id="H3ASI8"/>
<reference evidence="3" key="1">
    <citation type="submission" date="2011-08" db="EMBL/GenBank/DDBJ databases">
        <title>The draft genome of Latimeria chalumnae.</title>
        <authorList>
            <person name="Di Palma F."/>
            <person name="Alfoldi J."/>
            <person name="Johnson J."/>
            <person name="Berlin A."/>
            <person name="Gnerre S."/>
            <person name="Jaffe D."/>
            <person name="MacCallum I."/>
            <person name="Young S."/>
            <person name="Walker B.J."/>
            <person name="Lander E."/>
            <person name="Lindblad-Toh K."/>
        </authorList>
    </citation>
    <scope>NUCLEOTIDE SEQUENCE [LARGE SCALE GENOMIC DNA]</scope>
    <source>
        <strain evidence="3">Wild caught</strain>
    </source>
</reference>
<evidence type="ECO:0000313" key="2">
    <source>
        <dbReference type="Ensembl" id="ENSLACP00000012609.1"/>
    </source>
</evidence>
<dbReference type="PANTHER" id="PTHR11505">
    <property type="entry name" value="L1 TRANSPOSABLE ELEMENT-RELATED"/>
    <property type="match status" value="1"/>
</dbReference>
<accession>H3ASI8</accession>
<dbReference type="AlphaFoldDB" id="H3ASI8"/>
<dbReference type="GeneTree" id="ENSGT00940000163893"/>